<proteinExistence type="predicted"/>
<sequence length="115" mass="13036">MNDYNNQCKRFNHKKILLACSSGMSTSLLVTKMKEYAQSIGEEAEIWAVGQDKAKEDMRKADAVLIGPQMSFLKSELQKEADQYNIRVEVIDMMAYGMADGKKAYEQALSLMENQ</sequence>
<gene>
    <name evidence="1" type="ORF">P5658_00065</name>
</gene>
<dbReference type="EC" id="2.7.1.-" evidence="1"/>
<dbReference type="EMBL" id="CP121756">
    <property type="protein sequence ID" value="XRL91179.1"/>
    <property type="molecule type" value="Genomic_DNA"/>
</dbReference>
<keyword evidence="1" id="KW-0808">Transferase</keyword>
<protein>
    <submittedName>
        <fullName evidence="1">PTS sugar transporter subunit IIB</fullName>
        <ecNumber evidence="1">2.7.1.-</ecNumber>
    </submittedName>
</protein>
<evidence type="ECO:0000313" key="1">
    <source>
        <dbReference type="EMBL" id="XRL91179.1"/>
    </source>
</evidence>
<keyword evidence="1" id="KW-0762">Sugar transport</keyword>
<reference evidence="1" key="1">
    <citation type="submission" date="2025-02" db="EMBL/GenBank/DDBJ databases">
        <title>Complete genome sequences of 52 Bacillus and Priestia strains isolated from West-African fermentations and 26 reference strains from the DSMZ collection.</title>
        <authorList>
            <person name="Wiedenbein E.S."/>
            <person name="Canoy T.S."/>
            <person name="Hui Y."/>
            <person name="Parkouda C."/>
            <person name="Dawende C."/>
            <person name="Ametefe E."/>
            <person name="Jespersen L."/>
            <person name="Nielsen D.S."/>
        </authorList>
    </citation>
    <scope>NUCLEOTIDE SEQUENCE</scope>
    <source>
        <strain evidence="1">PRO122</strain>
    </source>
</reference>
<evidence type="ECO:0000313" key="2">
    <source>
        <dbReference type="Proteomes" id="UP001217185"/>
    </source>
</evidence>
<organism evidence="1 2">
    <name type="scientific">Bacillus subtilis</name>
    <dbReference type="NCBI Taxonomy" id="1423"/>
    <lineage>
        <taxon>Bacteria</taxon>
        <taxon>Bacillati</taxon>
        <taxon>Bacillota</taxon>
        <taxon>Bacilli</taxon>
        <taxon>Bacillales</taxon>
        <taxon>Bacillaceae</taxon>
        <taxon>Bacillus</taxon>
    </lineage>
</organism>
<dbReference type="Proteomes" id="UP001217185">
    <property type="component" value="Chromosome"/>
</dbReference>
<accession>A0AC62A3T4</accession>
<name>A0AC62A3T4_BACIU</name>
<keyword evidence="1" id="KW-0813">Transport</keyword>